<dbReference type="PRINTS" id="PR00084">
    <property type="entry name" value="MTLDHDRGNASE"/>
</dbReference>
<dbReference type="InterPro" id="IPR000669">
    <property type="entry name" value="Mannitol_DH"/>
</dbReference>
<dbReference type="Gene3D" id="1.10.1040.10">
    <property type="entry name" value="N-(1-d-carboxylethyl)-l-norvaline Dehydrogenase, domain 2"/>
    <property type="match status" value="1"/>
</dbReference>
<gene>
    <name evidence="4" type="primary">por</name>
    <name evidence="4" type="ORF">EHSB41UT_03389</name>
</gene>
<dbReference type="InterPro" id="IPR008927">
    <property type="entry name" value="6-PGluconate_DH-like_C_sf"/>
</dbReference>
<evidence type="ECO:0000313" key="5">
    <source>
        <dbReference type="Proteomes" id="UP000196573"/>
    </source>
</evidence>
<dbReference type="Gene3D" id="3.40.50.720">
    <property type="entry name" value="NAD(P)-binding Rossmann-like Domain"/>
    <property type="match status" value="1"/>
</dbReference>
<organism evidence="4 5">
    <name type="scientific">Parendozoicomonas haliclonae</name>
    <dbReference type="NCBI Taxonomy" id="1960125"/>
    <lineage>
        <taxon>Bacteria</taxon>
        <taxon>Pseudomonadati</taxon>
        <taxon>Pseudomonadota</taxon>
        <taxon>Gammaproteobacteria</taxon>
        <taxon>Oceanospirillales</taxon>
        <taxon>Endozoicomonadaceae</taxon>
        <taxon>Parendozoicomonas</taxon>
    </lineage>
</organism>
<dbReference type="SUPFAM" id="SSF48179">
    <property type="entry name" value="6-phosphogluconate dehydrogenase C-terminal domain-like"/>
    <property type="match status" value="1"/>
</dbReference>
<dbReference type="InterPro" id="IPR036291">
    <property type="entry name" value="NAD(P)-bd_dom_sf"/>
</dbReference>
<dbReference type="InterPro" id="IPR013328">
    <property type="entry name" value="6PGD_dom2"/>
</dbReference>
<feature type="domain" description="Mannitol dehydrogenase N-terminal" evidence="2">
    <location>
        <begin position="33"/>
        <end position="284"/>
    </location>
</feature>
<dbReference type="OrthoDB" id="271711at2"/>
<keyword evidence="5" id="KW-1185">Reference proteome</keyword>
<dbReference type="EC" id="1.1.1.-" evidence="4"/>
<proteinExistence type="predicted"/>
<accession>A0A1X7AQB6</accession>
<dbReference type="RefSeq" id="WP_087112036.1">
    <property type="nucleotide sequence ID" value="NZ_CBCSCN010000010.1"/>
</dbReference>
<evidence type="ECO:0000256" key="1">
    <source>
        <dbReference type="ARBA" id="ARBA00023002"/>
    </source>
</evidence>
<sequence>METQAHKLLNRETAEHSKTIRKTKTYDLPLQPGIVHLGLGAFHRAHQALITDETMASTDDEQWGIVAANIRSGARLVEQLKQQDHLFTVTETSKEHGLQCRLISSLVETHFAGADEPNNHNHQRLLATMALPDIRIVSLTITEKGYGLNPATGELLDDHPLIHHDLHNPDSPRSAIGLIVAALSLRKRNDLHPFTVLSCDNIPDNGSRTRQAVLQMAERLDKDLASWIHQYGAFPSTMVDRIVPAITDEDLNNVEQNTGLRDNCAIVCESFKQWVIEDNFVGGENGRPDWDCIDGVQFVEDVRPWEEMKLRMLNGAHSFIAYTGLLAGYQTVAEVMEDQTFADAAKHVMVEAAPTLVMPDGADLADYADSLITRFQNPHLAHKTTQIASDGSQKIPQRWLNTVRWHLAHGSDFSLIAAGIAAWISCMSTMEITDPMATQLREIAAQHTGNISELTKAFIACSDIFGEDLSHNIQFIETVVQSAEQLHQQGIKTLLHSLIEKT</sequence>
<evidence type="ECO:0000259" key="3">
    <source>
        <dbReference type="Pfam" id="PF08125"/>
    </source>
</evidence>
<dbReference type="AlphaFoldDB" id="A0A1X7AQB6"/>
<dbReference type="Proteomes" id="UP000196573">
    <property type="component" value="Unassembled WGS sequence"/>
</dbReference>
<dbReference type="Pfam" id="PF01232">
    <property type="entry name" value="Mannitol_dh"/>
    <property type="match status" value="1"/>
</dbReference>
<dbReference type="PANTHER" id="PTHR43362">
    <property type="entry name" value="MANNITOL DEHYDROGENASE DSF1-RELATED"/>
    <property type="match status" value="1"/>
</dbReference>
<feature type="domain" description="Mannitol dehydrogenase C-terminal" evidence="3">
    <location>
        <begin position="301"/>
        <end position="486"/>
    </location>
</feature>
<evidence type="ECO:0000259" key="2">
    <source>
        <dbReference type="Pfam" id="PF01232"/>
    </source>
</evidence>
<evidence type="ECO:0000313" key="4">
    <source>
        <dbReference type="EMBL" id="SMA49604.1"/>
    </source>
</evidence>
<dbReference type="InterPro" id="IPR050988">
    <property type="entry name" value="Mannitol_DH/Oxidoreductase"/>
</dbReference>
<keyword evidence="1 4" id="KW-0560">Oxidoreductase</keyword>
<dbReference type="InterPro" id="IPR013118">
    <property type="entry name" value="Mannitol_DH_C"/>
</dbReference>
<reference evidence="4 5" key="1">
    <citation type="submission" date="2017-03" db="EMBL/GenBank/DDBJ databases">
        <authorList>
            <person name="Afonso C.L."/>
            <person name="Miller P.J."/>
            <person name="Scott M.A."/>
            <person name="Spackman E."/>
            <person name="Goraichik I."/>
            <person name="Dimitrov K.M."/>
            <person name="Suarez D.L."/>
            <person name="Swayne D.E."/>
        </authorList>
    </citation>
    <scope>NUCLEOTIDE SEQUENCE [LARGE SCALE GENOMIC DNA]</scope>
    <source>
        <strain evidence="4">SB41UT1</strain>
    </source>
</reference>
<dbReference type="Pfam" id="PF08125">
    <property type="entry name" value="Mannitol_dh_C"/>
    <property type="match status" value="1"/>
</dbReference>
<dbReference type="PANTHER" id="PTHR43362:SF1">
    <property type="entry name" value="MANNITOL DEHYDROGENASE 2-RELATED"/>
    <property type="match status" value="1"/>
</dbReference>
<dbReference type="GO" id="GO:0016616">
    <property type="term" value="F:oxidoreductase activity, acting on the CH-OH group of donors, NAD or NADP as acceptor"/>
    <property type="evidence" value="ECO:0007669"/>
    <property type="project" value="TreeGrafter"/>
</dbReference>
<name>A0A1X7AQB6_9GAMM</name>
<dbReference type="SUPFAM" id="SSF51735">
    <property type="entry name" value="NAD(P)-binding Rossmann-fold domains"/>
    <property type="match status" value="1"/>
</dbReference>
<dbReference type="EMBL" id="FWPT01000008">
    <property type="protein sequence ID" value="SMA49604.1"/>
    <property type="molecule type" value="Genomic_DNA"/>
</dbReference>
<protein>
    <submittedName>
        <fullName evidence="4">Polyol:NADP oxidoreductase</fullName>
        <ecNumber evidence="4">1.1.1.-</ecNumber>
    </submittedName>
</protein>
<dbReference type="InterPro" id="IPR013131">
    <property type="entry name" value="Mannitol_DH_N"/>
</dbReference>